<dbReference type="Gene3D" id="3.30.70.270">
    <property type="match status" value="1"/>
</dbReference>
<dbReference type="SUPFAM" id="SSF55073">
    <property type="entry name" value="Nucleotide cyclase"/>
    <property type="match status" value="1"/>
</dbReference>
<dbReference type="Pfam" id="PF00990">
    <property type="entry name" value="GGDEF"/>
    <property type="match status" value="1"/>
</dbReference>
<evidence type="ECO:0000313" key="5">
    <source>
        <dbReference type="Proteomes" id="UP001293718"/>
    </source>
</evidence>
<protein>
    <recommendedName>
        <fullName evidence="1">diguanylate cyclase</fullName>
        <ecNumber evidence="1">2.7.7.65</ecNumber>
    </recommendedName>
</protein>
<keyword evidence="5" id="KW-1185">Reference proteome</keyword>
<evidence type="ECO:0000256" key="2">
    <source>
        <dbReference type="ARBA" id="ARBA00034247"/>
    </source>
</evidence>
<sequence>MSSLVDHLVELTRFRDRDQADALLMETLADLIRPLALALHRCVGEPPQARWLSRPWQGRTARHQGARRLDFEQLPPLDSRAEWLACVRSGQPQTLAGEPVRELFPVAAGAQPGAAGVLELQVAQPLSTESRDTVQAIVKLYGNFLALLDYGQRDALTGLLNRKTFDDAFMNTLMGPEAQAMAQDTRASRSDCRHWLAVLDVDHFKRINDRFGHLLGDEVLLLLARLMRSVLRFDDQIFRFGGEEFVVLLSAAQESDVAAVLERLRAQVEQFDFPQVGRVTVSLGFSDVRAGDLPTAAFDRADKALYLAKTSGRNRVSGPTALAAAGIAEPEVKSGGVDLF</sequence>
<dbReference type="CDD" id="cd01949">
    <property type="entry name" value="GGDEF"/>
    <property type="match status" value="1"/>
</dbReference>
<dbReference type="InterPro" id="IPR000160">
    <property type="entry name" value="GGDEF_dom"/>
</dbReference>
<dbReference type="EMBL" id="JAXOJX010000009">
    <property type="protein sequence ID" value="MDZ5456455.1"/>
    <property type="molecule type" value="Genomic_DNA"/>
</dbReference>
<feature type="domain" description="GGDEF" evidence="3">
    <location>
        <begin position="192"/>
        <end position="321"/>
    </location>
</feature>
<dbReference type="PANTHER" id="PTHR45138">
    <property type="entry name" value="REGULATORY COMPONENTS OF SENSORY TRANSDUCTION SYSTEM"/>
    <property type="match status" value="1"/>
</dbReference>
<accession>A0ABU5ID63</accession>
<dbReference type="InterPro" id="IPR050469">
    <property type="entry name" value="Diguanylate_Cyclase"/>
</dbReference>
<gene>
    <name evidence="4" type="ORF">SM757_07695</name>
</gene>
<dbReference type="PROSITE" id="PS50887">
    <property type="entry name" value="GGDEF"/>
    <property type="match status" value="1"/>
</dbReference>
<dbReference type="RefSeq" id="WP_322465003.1">
    <property type="nucleotide sequence ID" value="NZ_JAXOJX010000009.1"/>
</dbReference>
<comment type="caution">
    <text evidence="4">The sequence shown here is derived from an EMBL/GenBank/DDBJ whole genome shotgun (WGS) entry which is preliminary data.</text>
</comment>
<dbReference type="Proteomes" id="UP001293718">
    <property type="component" value="Unassembled WGS sequence"/>
</dbReference>
<dbReference type="InterPro" id="IPR043128">
    <property type="entry name" value="Rev_trsase/Diguanyl_cyclase"/>
</dbReference>
<organism evidence="4 5">
    <name type="scientific">Azohydromonas lata</name>
    <dbReference type="NCBI Taxonomy" id="45677"/>
    <lineage>
        <taxon>Bacteria</taxon>
        <taxon>Pseudomonadati</taxon>
        <taxon>Pseudomonadota</taxon>
        <taxon>Betaproteobacteria</taxon>
        <taxon>Burkholderiales</taxon>
        <taxon>Sphaerotilaceae</taxon>
        <taxon>Azohydromonas</taxon>
    </lineage>
</organism>
<comment type="catalytic activity">
    <reaction evidence="2">
        <text>2 GTP = 3',3'-c-di-GMP + 2 diphosphate</text>
        <dbReference type="Rhea" id="RHEA:24898"/>
        <dbReference type="ChEBI" id="CHEBI:33019"/>
        <dbReference type="ChEBI" id="CHEBI:37565"/>
        <dbReference type="ChEBI" id="CHEBI:58805"/>
        <dbReference type="EC" id="2.7.7.65"/>
    </reaction>
</comment>
<evidence type="ECO:0000313" key="4">
    <source>
        <dbReference type="EMBL" id="MDZ5456455.1"/>
    </source>
</evidence>
<name>A0ABU5ID63_9BURK</name>
<dbReference type="InterPro" id="IPR029787">
    <property type="entry name" value="Nucleotide_cyclase"/>
</dbReference>
<reference evidence="4 5" key="1">
    <citation type="submission" date="2023-11" db="EMBL/GenBank/DDBJ databases">
        <title>Draft genome of Azohydromonas lata strain H1 (DSM1123), a polyhydroxyalkanoate producer.</title>
        <authorList>
            <person name="Traversa D."/>
            <person name="D'Addabbo P."/>
            <person name="Pazzani C."/>
            <person name="Manzari C."/>
            <person name="Chiara M."/>
            <person name="Scrascia M."/>
        </authorList>
    </citation>
    <scope>NUCLEOTIDE SEQUENCE [LARGE SCALE GENOMIC DNA]</scope>
    <source>
        <strain evidence="4 5">H1</strain>
    </source>
</reference>
<evidence type="ECO:0000259" key="3">
    <source>
        <dbReference type="PROSITE" id="PS50887"/>
    </source>
</evidence>
<dbReference type="GO" id="GO:0052621">
    <property type="term" value="F:diguanylate cyclase activity"/>
    <property type="evidence" value="ECO:0007669"/>
    <property type="project" value="UniProtKB-EC"/>
</dbReference>
<dbReference type="PANTHER" id="PTHR45138:SF9">
    <property type="entry name" value="DIGUANYLATE CYCLASE DGCM-RELATED"/>
    <property type="match status" value="1"/>
</dbReference>
<keyword evidence="4" id="KW-0808">Transferase</keyword>
<proteinExistence type="predicted"/>
<dbReference type="SMART" id="SM00267">
    <property type="entry name" value="GGDEF"/>
    <property type="match status" value="1"/>
</dbReference>
<dbReference type="EC" id="2.7.7.65" evidence="1"/>
<keyword evidence="4" id="KW-0548">Nucleotidyltransferase</keyword>
<evidence type="ECO:0000256" key="1">
    <source>
        <dbReference type="ARBA" id="ARBA00012528"/>
    </source>
</evidence>
<dbReference type="NCBIfam" id="TIGR00254">
    <property type="entry name" value="GGDEF"/>
    <property type="match status" value="1"/>
</dbReference>